<accession>A0ABS7UJE8</accession>
<dbReference type="RefSeq" id="WP_224125434.1">
    <property type="nucleotide sequence ID" value="NZ_JAIQZJ010000024.1"/>
</dbReference>
<comment type="caution">
    <text evidence="1">The sequence shown here is derived from an EMBL/GenBank/DDBJ whole genome shotgun (WGS) entry which is preliminary data.</text>
</comment>
<dbReference type="EMBL" id="JAIQZJ010000024">
    <property type="protein sequence ID" value="MBZ5741136.1"/>
    <property type="molecule type" value="Genomic_DNA"/>
</dbReference>
<evidence type="ECO:0008006" key="3">
    <source>
        <dbReference type="Google" id="ProtNLM"/>
    </source>
</evidence>
<sequence>MAILEELVRQLADELRSAVQASVTTPEVLHTNLAMALSQGAWQSAATQDRNGLIRRIELVSTHTMGTDDWPESFTFLDGKTVNDGTFTTVWRVLGLKGNTFGSPIQSATLRDLAGRRNRVAHGEETVVQAGRTLTFGDLDKKLQHVDDVLAGLWLAVDDWLKTGGWRP</sequence>
<name>A0ABS7UJE8_9ACTN</name>
<reference evidence="1 2" key="1">
    <citation type="submission" date="2021-09" db="EMBL/GenBank/DDBJ databases">
        <title>Whole genome sequence of Nocardioides sp. GBK3QG-3.</title>
        <authorList>
            <person name="Tuo L."/>
        </authorList>
    </citation>
    <scope>NUCLEOTIDE SEQUENCE [LARGE SCALE GENOMIC DNA]</scope>
    <source>
        <strain evidence="1 2">GBK3QG-3</strain>
    </source>
</reference>
<keyword evidence="2" id="KW-1185">Reference proteome</keyword>
<proteinExistence type="predicted"/>
<protein>
    <recommendedName>
        <fullName evidence="3">MAE-28990/MAE-18760-like HEPN domain-containing protein</fullName>
    </recommendedName>
</protein>
<organism evidence="1 2">
    <name type="scientific">Nocardioides mangrovi</name>
    <dbReference type="NCBI Taxonomy" id="2874580"/>
    <lineage>
        <taxon>Bacteria</taxon>
        <taxon>Bacillati</taxon>
        <taxon>Actinomycetota</taxon>
        <taxon>Actinomycetes</taxon>
        <taxon>Propionibacteriales</taxon>
        <taxon>Nocardioidaceae</taxon>
        <taxon>Nocardioides</taxon>
    </lineage>
</organism>
<evidence type="ECO:0000313" key="1">
    <source>
        <dbReference type="EMBL" id="MBZ5741136.1"/>
    </source>
</evidence>
<dbReference type="Proteomes" id="UP000780875">
    <property type="component" value="Unassembled WGS sequence"/>
</dbReference>
<evidence type="ECO:0000313" key="2">
    <source>
        <dbReference type="Proteomes" id="UP000780875"/>
    </source>
</evidence>
<gene>
    <name evidence="1" type="ORF">K8U61_23435</name>
</gene>